<accession>A0A0L8GVP4</accession>
<reference evidence="1" key="1">
    <citation type="submission" date="2015-07" db="EMBL/GenBank/DDBJ databases">
        <title>MeaNS - Measles Nucleotide Surveillance Program.</title>
        <authorList>
            <person name="Tran T."/>
            <person name="Druce J."/>
        </authorList>
    </citation>
    <scope>NUCLEOTIDE SEQUENCE</scope>
    <source>
        <strain evidence="1">UCB-OBI-ISO-001</strain>
        <tissue evidence="1">Gonad</tissue>
    </source>
</reference>
<protein>
    <submittedName>
        <fullName evidence="1">Uncharacterized protein</fullName>
    </submittedName>
</protein>
<proteinExistence type="predicted"/>
<dbReference type="AlphaFoldDB" id="A0A0L8GVP4"/>
<dbReference type="EMBL" id="KQ420198">
    <property type="protein sequence ID" value="KOF80977.1"/>
    <property type="molecule type" value="Genomic_DNA"/>
</dbReference>
<organism evidence="1">
    <name type="scientific">Octopus bimaculoides</name>
    <name type="common">California two-spotted octopus</name>
    <dbReference type="NCBI Taxonomy" id="37653"/>
    <lineage>
        <taxon>Eukaryota</taxon>
        <taxon>Metazoa</taxon>
        <taxon>Spiralia</taxon>
        <taxon>Lophotrochozoa</taxon>
        <taxon>Mollusca</taxon>
        <taxon>Cephalopoda</taxon>
        <taxon>Coleoidea</taxon>
        <taxon>Octopodiformes</taxon>
        <taxon>Octopoda</taxon>
        <taxon>Incirrata</taxon>
        <taxon>Octopodidae</taxon>
        <taxon>Octopus</taxon>
    </lineage>
</organism>
<name>A0A0L8GVP4_OCTBM</name>
<sequence>MVPYYMGQRVSKTKIKNDPPEIESKWITSAKCFHLKTINILETAVVYNDNWTGKSIEITIQMDQDSLEKLPNVIHLKNGQSLYVVAEGKKTALLPLRQSRPLNIKVRFDAKKETITRTVTTKTPNK</sequence>
<gene>
    <name evidence="1" type="ORF">OCBIM_22027133mg</name>
</gene>
<evidence type="ECO:0000313" key="1">
    <source>
        <dbReference type="EMBL" id="KOF80977.1"/>
    </source>
</evidence>